<keyword evidence="1" id="KW-1133">Transmembrane helix</keyword>
<keyword evidence="1" id="KW-0472">Membrane</keyword>
<gene>
    <name evidence="2" type="ORF">B2J69_15980</name>
</gene>
<dbReference type="Proteomes" id="UP000192769">
    <property type="component" value="Unassembled WGS sequence"/>
</dbReference>
<dbReference type="InterPro" id="IPR014318">
    <property type="entry name" value="Phageshock_PspG"/>
</dbReference>
<reference evidence="2 3" key="1">
    <citation type="submission" date="2017-02" db="EMBL/GenBank/DDBJ databases">
        <title>Whole genome shotgun sequence of Pantoea agglomerans strain AS1 isolated from a cycad, Zamia floridana in Central Florida, USA.</title>
        <authorList>
            <person name="Lata P."/>
            <person name="Govindarajan S."/>
            <person name="Qi F."/>
            <person name="Li J.-L."/>
            <person name="Maurya S.K."/>
            <person name="Sahoo M.K."/>
        </authorList>
    </citation>
    <scope>NUCLEOTIDE SEQUENCE [LARGE SCALE GENOMIC DNA]</scope>
    <source>
        <strain evidence="2 3">AS1</strain>
    </source>
</reference>
<dbReference type="NCBIfam" id="TIGR02975">
    <property type="entry name" value="phageshock_pspG"/>
    <property type="match status" value="1"/>
</dbReference>
<comment type="caution">
    <text evidence="2">The sequence shown here is derived from an EMBL/GenBank/DDBJ whole genome shotgun (WGS) entry which is preliminary data.</text>
</comment>
<evidence type="ECO:0000313" key="3">
    <source>
        <dbReference type="Proteomes" id="UP000192769"/>
    </source>
</evidence>
<organism evidence="2 3">
    <name type="scientific">Pantoea latae</name>
    <dbReference type="NCBI Taxonomy" id="1964541"/>
    <lineage>
        <taxon>Bacteria</taxon>
        <taxon>Pseudomonadati</taxon>
        <taxon>Pseudomonadota</taxon>
        <taxon>Gammaproteobacteria</taxon>
        <taxon>Enterobacterales</taxon>
        <taxon>Erwiniaceae</taxon>
        <taxon>Pantoea</taxon>
    </lineage>
</organism>
<dbReference type="Pfam" id="PF09583">
    <property type="entry name" value="Phageshock_PspG"/>
    <property type="match status" value="1"/>
</dbReference>
<proteinExistence type="predicted"/>
<name>A0A1V9DDL9_9GAMM</name>
<protein>
    <submittedName>
        <fullName evidence="2">Envelope stress response protein PspG</fullName>
    </submittedName>
</protein>
<dbReference type="AlphaFoldDB" id="A0A1V9DDL9"/>
<evidence type="ECO:0000256" key="1">
    <source>
        <dbReference type="SAM" id="Phobius"/>
    </source>
</evidence>
<evidence type="ECO:0000313" key="2">
    <source>
        <dbReference type="EMBL" id="OQP31953.1"/>
    </source>
</evidence>
<dbReference type="EMBL" id="MWUE01000024">
    <property type="protein sequence ID" value="OQP31953.1"/>
    <property type="molecule type" value="Genomic_DNA"/>
</dbReference>
<dbReference type="RefSeq" id="WP_081140639.1">
    <property type="nucleotide sequence ID" value="NZ_MWUE01000024.1"/>
</dbReference>
<keyword evidence="3" id="KW-1185">Reference proteome</keyword>
<keyword evidence="1" id="KW-0812">Transmembrane</keyword>
<accession>A0A1V9DDL9</accession>
<sequence>MEILFVLGFFLMLLVTGVSLLGVLAALVVATLLMFVGGLFALVIKLLPWLVLALVAAWVYRAFCGDDRERARRKLRRKISRLDRRRGY</sequence>
<feature type="transmembrane region" description="Helical" evidence="1">
    <location>
        <begin position="35"/>
        <end position="60"/>
    </location>
</feature>